<evidence type="ECO:0000256" key="3">
    <source>
        <dbReference type="SAM" id="MobiDB-lite"/>
    </source>
</evidence>
<feature type="compositionally biased region" description="Low complexity" evidence="3">
    <location>
        <begin position="44"/>
        <end position="63"/>
    </location>
</feature>
<dbReference type="GO" id="GO:0008017">
    <property type="term" value="F:microtubule binding"/>
    <property type="evidence" value="ECO:0007669"/>
    <property type="project" value="InterPro"/>
</dbReference>
<feature type="compositionally biased region" description="Low complexity" evidence="3">
    <location>
        <begin position="262"/>
        <end position="282"/>
    </location>
</feature>
<dbReference type="PANTHER" id="PTHR45920">
    <property type="entry name" value="FORMIN HOMOLOGY 2 DOMAIN CONTAINING, ISOFORM I"/>
    <property type="match status" value="1"/>
</dbReference>
<dbReference type="GO" id="GO:0005737">
    <property type="term" value="C:cytoplasm"/>
    <property type="evidence" value="ECO:0007669"/>
    <property type="project" value="UniProtKB-ARBA"/>
</dbReference>
<dbReference type="GO" id="GO:0005884">
    <property type="term" value="C:actin filament"/>
    <property type="evidence" value="ECO:0007669"/>
    <property type="project" value="InterPro"/>
</dbReference>
<feature type="coiled-coil region" evidence="2">
    <location>
        <begin position="772"/>
        <end position="829"/>
    </location>
</feature>
<evidence type="ECO:0000256" key="2">
    <source>
        <dbReference type="SAM" id="Coils"/>
    </source>
</evidence>
<protein>
    <submittedName>
        <fullName evidence="5">Formin Homology 2 Domain</fullName>
    </submittedName>
</protein>
<feature type="region of interest" description="Disordered" evidence="3">
    <location>
        <begin position="36"/>
        <end position="90"/>
    </location>
</feature>
<dbReference type="GO" id="GO:0030866">
    <property type="term" value="P:cortical actin cytoskeleton organization"/>
    <property type="evidence" value="ECO:0007669"/>
    <property type="project" value="TreeGrafter"/>
</dbReference>
<feature type="compositionally biased region" description="Basic and acidic residues" evidence="3">
    <location>
        <begin position="76"/>
        <end position="90"/>
    </location>
</feature>
<dbReference type="Gene3D" id="1.20.58.2220">
    <property type="entry name" value="Formin, FH2 domain"/>
    <property type="match status" value="1"/>
</dbReference>
<dbReference type="InterPro" id="IPR001265">
    <property type="entry name" value="Formin_Cappuccino_subfam"/>
</dbReference>
<dbReference type="Pfam" id="PF02181">
    <property type="entry name" value="FH2"/>
    <property type="match status" value="1"/>
</dbReference>
<reference evidence="5 6" key="1">
    <citation type="journal article" date="2024" name="BMC Genomics">
        <title>De novo assembly and annotation of Popillia japonica's genome with initial clues to its potential as an invasive pest.</title>
        <authorList>
            <person name="Cucini C."/>
            <person name="Boschi S."/>
            <person name="Funari R."/>
            <person name="Cardaioli E."/>
            <person name="Iannotti N."/>
            <person name="Marturano G."/>
            <person name="Paoli F."/>
            <person name="Bruttini M."/>
            <person name="Carapelli A."/>
            <person name="Frati F."/>
            <person name="Nardi F."/>
        </authorList>
    </citation>
    <scope>NUCLEOTIDE SEQUENCE [LARGE SCALE GENOMIC DNA]</scope>
    <source>
        <strain evidence="5">DMR45628</strain>
    </source>
</reference>
<proteinExistence type="inferred from homology"/>
<comment type="similarity">
    <text evidence="1">Belongs to the formin homology family. Cappuccino subfamily.</text>
</comment>
<dbReference type="InterPro" id="IPR015425">
    <property type="entry name" value="FH2_Formin"/>
</dbReference>
<dbReference type="PRINTS" id="PR00828">
    <property type="entry name" value="FORMIN"/>
</dbReference>
<evidence type="ECO:0000259" key="4">
    <source>
        <dbReference type="PROSITE" id="PS51444"/>
    </source>
</evidence>
<evidence type="ECO:0000256" key="1">
    <source>
        <dbReference type="ARBA" id="ARBA00005271"/>
    </source>
</evidence>
<gene>
    <name evidence="5" type="ORF">QE152_g15831</name>
</gene>
<name>A0AAW1L6H9_POPJA</name>
<evidence type="ECO:0000313" key="5">
    <source>
        <dbReference type="EMBL" id="KAK9729563.1"/>
    </source>
</evidence>
<feature type="region of interest" description="Disordered" evidence="3">
    <location>
        <begin position="164"/>
        <end position="204"/>
    </location>
</feature>
<dbReference type="GO" id="GO:0051015">
    <property type="term" value="F:actin filament binding"/>
    <property type="evidence" value="ECO:0007669"/>
    <property type="project" value="TreeGrafter"/>
</dbReference>
<accession>A0AAW1L6H9</accession>
<dbReference type="Proteomes" id="UP001458880">
    <property type="component" value="Unassembled WGS sequence"/>
</dbReference>
<dbReference type="InterPro" id="IPR042201">
    <property type="entry name" value="FH2_Formin_sf"/>
</dbReference>
<keyword evidence="6" id="KW-1185">Reference proteome</keyword>
<feature type="compositionally biased region" description="Pro residues" evidence="3">
    <location>
        <begin position="349"/>
        <end position="359"/>
    </location>
</feature>
<sequence>MTETSCDSGDNLYEADEIGLPDLMYYWAHSEIPQSIPETPGKLSYTSWPPTSPSSSELYTPSSNIDAHSAGPKSPEPSKLEDTRSESKLSAKEVEILALEDEVKRLKQEVEKYKTLIEIQNLTAQTVKDFSSPVEEQKRITCKNCDSSLNKFAYVVDNNNSEIRNFNDKNEQTTGSSNNIPDHISTDNNASSVSSEPSLGSNLDSLCLDRENNINSTRIDKDSLRDNDDSLQVFEDNANILKQSSVEISSSVVQPKPPSTSPPSEQSSPTLKSVSNESSTSSPTEKVDTTSLLIEQESVAPISRTHTDISSPSASQSIEAKPQALAPLSPHSPTDNIGISSPLIGLTAHPPPPPPPPMPGLGLSAPSHPSMPGVGPPPPPMTGLGPPPPPMPGLGPPPPPPIPGVGPPPPPMPGVGPPPPPMPGVGPPPPPMPGLSGQVPPPPPPMGGPAPLPPPPVGGWSAQKSMSQPPPAFQVLRKNPVVPSVPMKPLYWTRIIVSATATTESADTNSPLIPLWAQLDEIRLDNISEFANLFSRQVVAKKPSSKKVEVKSKIEPKKLLDSKRSKSVGILAQSLHVEFQEIETAIYNLDTSVVSLEALQHIYEARATAEELKHIRAHISETPDVPLDKPEQFLYDLSKISNFAERIFCFMFQAEFDDSITTVEHTLANMKSTCEFLTSSQELKEVFAIILTLGNYMNGGNLARGQADGFGLEILSKLKDVKSKESHITLLHFIVQSTLNKADSTPSALPVPEHGDIERASSVNFDDIRMCLNKLQGQIDECNNRAQKVIDASTPENLEPFKEKITTFLDCARKRLATENENLKECREIFISTMRFYHFRAKQGNLNDVTPVEFFDLWFQFCKDFKDIWKKECAQIEKERIKALKRKENQRLSEKVPMKKRETGLKAKVEQLKSKVIDKENIDDKTVINMRRNVPSIIRKGLGEENGARDLMPDLPSKQFYRLFPVKDWRRKFMSIA</sequence>
<dbReference type="SMART" id="SM00498">
    <property type="entry name" value="FH2"/>
    <property type="match status" value="1"/>
</dbReference>
<dbReference type="SUPFAM" id="SSF101447">
    <property type="entry name" value="Formin homology 2 domain (FH2 domain)"/>
    <property type="match status" value="1"/>
</dbReference>
<dbReference type="EMBL" id="JASPKY010000159">
    <property type="protein sequence ID" value="KAK9729563.1"/>
    <property type="molecule type" value="Genomic_DNA"/>
</dbReference>
<feature type="compositionally biased region" description="Polar residues" evidence="3">
    <location>
        <begin position="172"/>
        <end position="204"/>
    </location>
</feature>
<dbReference type="PROSITE" id="PS51444">
    <property type="entry name" value="FH2"/>
    <property type="match status" value="1"/>
</dbReference>
<evidence type="ECO:0000313" key="6">
    <source>
        <dbReference type="Proteomes" id="UP001458880"/>
    </source>
</evidence>
<feature type="compositionally biased region" description="Polar residues" evidence="3">
    <location>
        <begin position="308"/>
        <end position="318"/>
    </location>
</feature>
<dbReference type="GO" id="GO:0045010">
    <property type="term" value="P:actin nucleation"/>
    <property type="evidence" value="ECO:0007669"/>
    <property type="project" value="InterPro"/>
</dbReference>
<keyword evidence="2" id="KW-0175">Coiled coil</keyword>
<dbReference type="PANTHER" id="PTHR45920:SF7">
    <property type="entry name" value="FORMIN-G"/>
    <property type="match status" value="1"/>
</dbReference>
<comment type="caution">
    <text evidence="5">The sequence shown here is derived from an EMBL/GenBank/DDBJ whole genome shotgun (WGS) entry which is preliminary data.</text>
</comment>
<dbReference type="AlphaFoldDB" id="A0AAW1L6H9"/>
<feature type="domain" description="FH2" evidence="4">
    <location>
        <begin position="477"/>
        <end position="891"/>
    </location>
</feature>
<feature type="compositionally biased region" description="Pro residues" evidence="3">
    <location>
        <begin position="374"/>
        <end position="457"/>
    </location>
</feature>
<feature type="region of interest" description="Disordered" evidence="3">
    <location>
        <begin position="248"/>
        <end position="470"/>
    </location>
</feature>
<organism evidence="5 6">
    <name type="scientific">Popillia japonica</name>
    <name type="common">Japanese beetle</name>
    <dbReference type="NCBI Taxonomy" id="7064"/>
    <lineage>
        <taxon>Eukaryota</taxon>
        <taxon>Metazoa</taxon>
        <taxon>Ecdysozoa</taxon>
        <taxon>Arthropoda</taxon>
        <taxon>Hexapoda</taxon>
        <taxon>Insecta</taxon>
        <taxon>Pterygota</taxon>
        <taxon>Neoptera</taxon>
        <taxon>Endopterygota</taxon>
        <taxon>Coleoptera</taxon>
        <taxon>Polyphaga</taxon>
        <taxon>Scarabaeiformia</taxon>
        <taxon>Scarabaeidae</taxon>
        <taxon>Rutelinae</taxon>
        <taxon>Popillia</taxon>
    </lineage>
</organism>